<evidence type="ECO:0000313" key="2">
    <source>
        <dbReference type="EMBL" id="GEE02967.1"/>
    </source>
</evidence>
<dbReference type="OrthoDB" id="166777at2"/>
<sequence length="142" mass="15177">MLREWSLVRWVVAAVTATAIGLAVGIPSGLIDTPWYSRMTPTLWWNYPIWLATAVLGGLIAATYIQARTAPRMEKKLWATVGSALAVGCPVCNKVVVAVVGVSGALTVWAPLQPILAVVSVALLGWALQRRLQGERRCAVAG</sequence>
<dbReference type="AlphaFoldDB" id="A0A7I9VCD6"/>
<organism evidence="2 3">
    <name type="scientific">Gordonia spumicola</name>
    <dbReference type="NCBI Taxonomy" id="589161"/>
    <lineage>
        <taxon>Bacteria</taxon>
        <taxon>Bacillati</taxon>
        <taxon>Actinomycetota</taxon>
        <taxon>Actinomycetes</taxon>
        <taxon>Mycobacteriales</taxon>
        <taxon>Gordoniaceae</taxon>
        <taxon>Gordonia</taxon>
    </lineage>
</organism>
<keyword evidence="1" id="KW-0812">Transmembrane</keyword>
<feature type="transmembrane region" description="Helical" evidence="1">
    <location>
        <begin position="108"/>
        <end position="128"/>
    </location>
</feature>
<feature type="transmembrane region" description="Helical" evidence="1">
    <location>
        <begin position="47"/>
        <end position="65"/>
    </location>
</feature>
<dbReference type="EMBL" id="BJOV01000005">
    <property type="protein sequence ID" value="GEE02967.1"/>
    <property type="molecule type" value="Genomic_DNA"/>
</dbReference>
<proteinExistence type="predicted"/>
<dbReference type="Proteomes" id="UP000444960">
    <property type="component" value="Unassembled WGS sequence"/>
</dbReference>
<protein>
    <submittedName>
        <fullName evidence="2">Uncharacterized protein</fullName>
    </submittedName>
</protein>
<feature type="transmembrane region" description="Helical" evidence="1">
    <location>
        <begin position="7"/>
        <end position="27"/>
    </location>
</feature>
<keyword evidence="1" id="KW-0472">Membrane</keyword>
<comment type="caution">
    <text evidence="2">The sequence shown here is derived from an EMBL/GenBank/DDBJ whole genome shotgun (WGS) entry which is preliminary data.</text>
</comment>
<dbReference type="RefSeq" id="WP_008376376.1">
    <property type="nucleotide sequence ID" value="NZ_BJOV01000005.1"/>
</dbReference>
<keyword evidence="1" id="KW-1133">Transmembrane helix</keyword>
<evidence type="ECO:0000256" key="1">
    <source>
        <dbReference type="SAM" id="Phobius"/>
    </source>
</evidence>
<name>A0A7I9VCD6_9ACTN</name>
<evidence type="ECO:0000313" key="3">
    <source>
        <dbReference type="Proteomes" id="UP000444960"/>
    </source>
</evidence>
<gene>
    <name evidence="2" type="ORF">nbrc107696_34130</name>
</gene>
<feature type="transmembrane region" description="Helical" evidence="1">
    <location>
        <begin position="77"/>
        <end position="102"/>
    </location>
</feature>
<reference evidence="3" key="1">
    <citation type="submission" date="2019-06" db="EMBL/GenBank/DDBJ databases">
        <title>Gordonia isolated from sludge of a wastewater treatment plant.</title>
        <authorList>
            <person name="Tamura T."/>
            <person name="Aoyama K."/>
            <person name="Kang Y."/>
            <person name="Saito S."/>
            <person name="Akiyama N."/>
            <person name="Yazawa K."/>
            <person name="Gonoi T."/>
            <person name="Mikami Y."/>
        </authorList>
    </citation>
    <scope>NUCLEOTIDE SEQUENCE [LARGE SCALE GENOMIC DNA]</scope>
    <source>
        <strain evidence="3">NBRC 107696</strain>
    </source>
</reference>
<keyword evidence="3" id="KW-1185">Reference proteome</keyword>
<accession>A0A7I9VCD6</accession>